<dbReference type="Proteomes" id="UP000199656">
    <property type="component" value="Unassembled WGS sequence"/>
</dbReference>
<gene>
    <name evidence="2" type="ORF">SAMN05660909_02832</name>
</gene>
<name>A0A1H4CV04_9BACT</name>
<evidence type="ECO:0000256" key="1">
    <source>
        <dbReference type="SAM" id="Phobius"/>
    </source>
</evidence>
<protein>
    <submittedName>
        <fullName evidence="2">Uncharacterized protein</fullName>
    </submittedName>
</protein>
<accession>A0A1H4CV04</accession>
<evidence type="ECO:0000313" key="3">
    <source>
        <dbReference type="Proteomes" id="UP000199656"/>
    </source>
</evidence>
<dbReference type="STRING" id="408074.SAMN05660909_02832"/>
<feature type="transmembrane region" description="Helical" evidence="1">
    <location>
        <begin position="101"/>
        <end position="128"/>
    </location>
</feature>
<evidence type="ECO:0000313" key="2">
    <source>
        <dbReference type="EMBL" id="SEA64263.1"/>
    </source>
</evidence>
<feature type="transmembrane region" description="Helical" evidence="1">
    <location>
        <begin position="27"/>
        <end position="48"/>
    </location>
</feature>
<dbReference type="AlphaFoldDB" id="A0A1H4CV04"/>
<proteinExistence type="predicted"/>
<dbReference type="OrthoDB" id="1523880at2"/>
<feature type="transmembrane region" description="Helical" evidence="1">
    <location>
        <begin position="60"/>
        <end position="80"/>
    </location>
</feature>
<feature type="transmembrane region" description="Helical" evidence="1">
    <location>
        <begin position="185"/>
        <end position="206"/>
    </location>
</feature>
<reference evidence="3" key="1">
    <citation type="submission" date="2016-10" db="EMBL/GenBank/DDBJ databases">
        <authorList>
            <person name="Varghese N."/>
            <person name="Submissions S."/>
        </authorList>
    </citation>
    <scope>NUCLEOTIDE SEQUENCE [LARGE SCALE GENOMIC DNA]</scope>
    <source>
        <strain evidence="3">DSM 23920</strain>
    </source>
</reference>
<sequence>MYTNNFFQPVRMWLYLKKHVTERLKNYILGALAAAGAIVILIFFAVFVTRSSFHSVSNIIPFYYIGLILGGALVTSRAFSELGNKEKGIDFLMLPASQFEKFLTVFLFTTVGYLIIYHIGWFLTLGLIDVVQAMKYKDIKLARDYEYLSNYRYYWYVGYFFLQSVLLLGSTYFQKNTLIKTIPSMILVLVVIGLVHCFLILCLFGVDGDFYKRTLPFVMVGKQIYGPYNSSYTEIYMIPTWLQDTYLFIVKYLLSPCILVISYFRLKDKEI</sequence>
<keyword evidence="1" id="KW-0812">Transmembrane</keyword>
<feature type="transmembrane region" description="Helical" evidence="1">
    <location>
        <begin position="246"/>
        <end position="266"/>
    </location>
</feature>
<dbReference type="RefSeq" id="WP_089762579.1">
    <property type="nucleotide sequence ID" value="NZ_BKAT01000017.1"/>
</dbReference>
<keyword evidence="1" id="KW-0472">Membrane</keyword>
<keyword evidence="3" id="KW-1185">Reference proteome</keyword>
<organism evidence="2 3">
    <name type="scientific">Chitinophaga terrae</name>
    <name type="common">ex Kim and Jung 2007</name>
    <dbReference type="NCBI Taxonomy" id="408074"/>
    <lineage>
        <taxon>Bacteria</taxon>
        <taxon>Pseudomonadati</taxon>
        <taxon>Bacteroidota</taxon>
        <taxon>Chitinophagia</taxon>
        <taxon>Chitinophagales</taxon>
        <taxon>Chitinophagaceae</taxon>
        <taxon>Chitinophaga</taxon>
    </lineage>
</organism>
<dbReference type="EMBL" id="FNRL01000011">
    <property type="protein sequence ID" value="SEA64263.1"/>
    <property type="molecule type" value="Genomic_DNA"/>
</dbReference>
<keyword evidence="1" id="KW-1133">Transmembrane helix</keyword>
<feature type="transmembrane region" description="Helical" evidence="1">
    <location>
        <begin position="153"/>
        <end position="173"/>
    </location>
</feature>